<evidence type="ECO:0000313" key="1">
    <source>
        <dbReference type="EMBL" id="KAK2954646.1"/>
    </source>
</evidence>
<name>A0ABQ9XR53_9EUKA</name>
<keyword evidence="2" id="KW-1185">Reference proteome</keyword>
<comment type="caution">
    <text evidence="1">The sequence shown here is derived from an EMBL/GenBank/DDBJ whole genome shotgun (WGS) entry which is preliminary data.</text>
</comment>
<dbReference type="PANTHER" id="PTHR47326">
    <property type="entry name" value="TRANSPOSABLE ELEMENT TC3 TRANSPOSASE-LIKE PROTEIN"/>
    <property type="match status" value="1"/>
</dbReference>
<gene>
    <name evidence="1" type="ORF">BLNAU_10301</name>
</gene>
<dbReference type="Proteomes" id="UP001281761">
    <property type="component" value="Unassembled WGS sequence"/>
</dbReference>
<reference evidence="1 2" key="1">
    <citation type="journal article" date="2022" name="bioRxiv">
        <title>Genomics of Preaxostyla Flagellates Illuminates Evolutionary Transitions and the Path Towards Mitochondrial Loss.</title>
        <authorList>
            <person name="Novak L.V.F."/>
            <person name="Treitli S.C."/>
            <person name="Pyrih J."/>
            <person name="Halakuc P."/>
            <person name="Pipaliya S.V."/>
            <person name="Vacek V."/>
            <person name="Brzon O."/>
            <person name="Soukal P."/>
            <person name="Eme L."/>
            <person name="Dacks J.B."/>
            <person name="Karnkowska A."/>
            <person name="Elias M."/>
            <person name="Hampl V."/>
        </authorList>
    </citation>
    <scope>NUCLEOTIDE SEQUENCE [LARGE SCALE GENOMIC DNA]</scope>
    <source>
        <strain evidence="1">NAU3</strain>
        <tissue evidence="1">Gut</tissue>
    </source>
</reference>
<dbReference type="PANTHER" id="PTHR47326:SF1">
    <property type="entry name" value="HTH PSQ-TYPE DOMAIN-CONTAINING PROTEIN"/>
    <property type="match status" value="1"/>
</dbReference>
<dbReference type="Gene3D" id="3.30.420.10">
    <property type="entry name" value="Ribonuclease H-like superfamily/Ribonuclease H"/>
    <property type="match status" value="1"/>
</dbReference>
<evidence type="ECO:0000313" key="2">
    <source>
        <dbReference type="Proteomes" id="UP001281761"/>
    </source>
</evidence>
<dbReference type="InterPro" id="IPR036397">
    <property type="entry name" value="RNaseH_sf"/>
</dbReference>
<proteinExistence type="predicted"/>
<accession>A0ABQ9XR53</accession>
<sequence length="89" mass="10158">MAIIPIAIGCGFSRMVLQYTPRSPDLTPLDIFFCGYIGEIVFKRDPKTVESLKEYITEAMTNIPEQILQNELRSVSNRCADCIRRKETT</sequence>
<protein>
    <submittedName>
        <fullName evidence="1">Uncharacterized protein</fullName>
    </submittedName>
</protein>
<organism evidence="1 2">
    <name type="scientific">Blattamonas nauphoetae</name>
    <dbReference type="NCBI Taxonomy" id="2049346"/>
    <lineage>
        <taxon>Eukaryota</taxon>
        <taxon>Metamonada</taxon>
        <taxon>Preaxostyla</taxon>
        <taxon>Oxymonadida</taxon>
        <taxon>Blattamonas</taxon>
    </lineage>
</organism>
<dbReference type="EMBL" id="JARBJD010000075">
    <property type="protein sequence ID" value="KAK2954646.1"/>
    <property type="molecule type" value="Genomic_DNA"/>
</dbReference>